<sequence>MNELDNTLETINIWKKWVRILIFLGLAGVVVSLSIDNILVSGGIIVFPLLLVAVLVFLQYPVSLLYLIFTLNYFLMGIFRYINIEGISVIMDVLLMSEFLIIIIHSYWKRDIDWKPAKNALVIFSLIWMLYCILEILNPTGVLKGWVLSRGLIFNGFILSLIVSLIITKQNQVKTIVFLYASFTLLAILKALMQKYIGFDAGEQRWLAGGGAVTHIIQTGTRYFSFFTDAGNFGSNMGCSGIIFGILAFIMKNNLLKIFYALASLLSLYAMFMSGTRGAMVVPLVGLAFYIIICKNYKAFAVGALLLSLIYCFFAFTYIGQENAMIRRMRSAFRPTEDASFNVRRENQKKLAEYLKYRPFGEGLGLSGVENRDISLRFTTSIPNDSWYVKIWVETGIVGLIIYLGGLIIVMIKCARVVMFKIKNKELAGILGGLLCGIFGMLVSAYGNPFWGQFPTMIIAYIFLGIILKGPYLEKLQDVEYSKC</sequence>
<dbReference type="PANTHER" id="PTHR37422:SF13">
    <property type="entry name" value="LIPOPOLYSACCHARIDE BIOSYNTHESIS PROTEIN PA4999-RELATED"/>
    <property type="match status" value="1"/>
</dbReference>
<protein>
    <submittedName>
        <fullName evidence="7">O-antigen ligase family protein</fullName>
    </submittedName>
</protein>
<feature type="domain" description="O-antigen ligase-related" evidence="6">
    <location>
        <begin position="262"/>
        <end position="404"/>
    </location>
</feature>
<gene>
    <name evidence="7" type="ORF">NMU02_02365</name>
</gene>
<feature type="transmembrane region" description="Helical" evidence="5">
    <location>
        <begin position="391"/>
        <end position="415"/>
    </location>
</feature>
<keyword evidence="2 5" id="KW-0812">Transmembrane</keyword>
<evidence type="ECO:0000256" key="1">
    <source>
        <dbReference type="ARBA" id="ARBA00004141"/>
    </source>
</evidence>
<evidence type="ECO:0000259" key="6">
    <source>
        <dbReference type="Pfam" id="PF04932"/>
    </source>
</evidence>
<feature type="transmembrane region" description="Helical" evidence="5">
    <location>
        <begin position="149"/>
        <end position="168"/>
    </location>
</feature>
<dbReference type="Proteomes" id="UP001205603">
    <property type="component" value="Unassembled WGS sequence"/>
</dbReference>
<comment type="caution">
    <text evidence="7">The sequence shown here is derived from an EMBL/GenBank/DDBJ whole genome shotgun (WGS) entry which is preliminary data.</text>
</comment>
<accession>A0ABT1ME80</accession>
<evidence type="ECO:0000256" key="4">
    <source>
        <dbReference type="ARBA" id="ARBA00023136"/>
    </source>
</evidence>
<dbReference type="PANTHER" id="PTHR37422">
    <property type="entry name" value="TEICHURONIC ACID BIOSYNTHESIS PROTEIN TUAE"/>
    <property type="match status" value="1"/>
</dbReference>
<evidence type="ECO:0000256" key="5">
    <source>
        <dbReference type="SAM" id="Phobius"/>
    </source>
</evidence>
<name>A0ABT1ME80_9BACT</name>
<dbReference type="RefSeq" id="WP_255025568.1">
    <property type="nucleotide sequence ID" value="NZ_JANDHW010000002.1"/>
</dbReference>
<keyword evidence="8" id="KW-1185">Reference proteome</keyword>
<feature type="transmembrane region" description="Helical" evidence="5">
    <location>
        <begin position="450"/>
        <end position="468"/>
    </location>
</feature>
<evidence type="ECO:0000256" key="3">
    <source>
        <dbReference type="ARBA" id="ARBA00022989"/>
    </source>
</evidence>
<feature type="transmembrane region" description="Helical" evidence="5">
    <location>
        <begin position="427"/>
        <end position="444"/>
    </location>
</feature>
<feature type="transmembrane region" description="Helical" evidence="5">
    <location>
        <begin position="175"/>
        <end position="193"/>
    </location>
</feature>
<reference evidence="7 8" key="1">
    <citation type="submission" date="2022-07" db="EMBL/GenBank/DDBJ databases">
        <title>Fecal culturing of patients with breast cancer.</title>
        <authorList>
            <person name="Teng N.M.Y."/>
            <person name="Kiu R."/>
            <person name="Evans R."/>
            <person name="Baker D.J."/>
            <person name="Zenner C."/>
            <person name="Robinson S.D."/>
            <person name="Hall L.J."/>
        </authorList>
    </citation>
    <scope>NUCLEOTIDE SEQUENCE [LARGE SCALE GENOMIC DNA]</scope>
    <source>
        <strain evidence="7 8">LH1063</strain>
    </source>
</reference>
<proteinExistence type="predicted"/>
<keyword evidence="7" id="KW-0436">Ligase</keyword>
<feature type="transmembrane region" description="Helical" evidence="5">
    <location>
        <begin position="88"/>
        <end position="108"/>
    </location>
</feature>
<feature type="transmembrane region" description="Helical" evidence="5">
    <location>
        <begin position="120"/>
        <end position="137"/>
    </location>
</feature>
<dbReference type="EMBL" id="JANDHW010000002">
    <property type="protein sequence ID" value="MCP9610935.1"/>
    <property type="molecule type" value="Genomic_DNA"/>
</dbReference>
<keyword evidence="3 5" id="KW-1133">Transmembrane helix</keyword>
<evidence type="ECO:0000313" key="7">
    <source>
        <dbReference type="EMBL" id="MCP9610935.1"/>
    </source>
</evidence>
<dbReference type="GO" id="GO:0016874">
    <property type="term" value="F:ligase activity"/>
    <property type="evidence" value="ECO:0007669"/>
    <property type="project" value="UniProtKB-KW"/>
</dbReference>
<feature type="transmembrane region" description="Helical" evidence="5">
    <location>
        <begin position="17"/>
        <end position="35"/>
    </location>
</feature>
<keyword evidence="4 5" id="KW-0472">Membrane</keyword>
<dbReference type="InterPro" id="IPR051533">
    <property type="entry name" value="WaaL-like"/>
</dbReference>
<dbReference type="Pfam" id="PF04932">
    <property type="entry name" value="Wzy_C"/>
    <property type="match status" value="1"/>
</dbReference>
<organism evidence="7 8">
    <name type="scientific">Coprobacter tertius</name>
    <dbReference type="NCBI Taxonomy" id="2944915"/>
    <lineage>
        <taxon>Bacteria</taxon>
        <taxon>Pseudomonadati</taxon>
        <taxon>Bacteroidota</taxon>
        <taxon>Bacteroidia</taxon>
        <taxon>Bacteroidales</taxon>
        <taxon>Barnesiellaceae</taxon>
        <taxon>Coprobacter</taxon>
    </lineage>
</organism>
<feature type="transmembrane region" description="Helical" evidence="5">
    <location>
        <begin position="300"/>
        <end position="319"/>
    </location>
</feature>
<comment type="subcellular location">
    <subcellularLocation>
        <location evidence="1">Membrane</location>
        <topology evidence="1">Multi-pass membrane protein</topology>
    </subcellularLocation>
</comment>
<dbReference type="InterPro" id="IPR007016">
    <property type="entry name" value="O-antigen_ligase-rel_domated"/>
</dbReference>
<evidence type="ECO:0000256" key="2">
    <source>
        <dbReference type="ARBA" id="ARBA00022692"/>
    </source>
</evidence>
<feature type="transmembrane region" description="Helical" evidence="5">
    <location>
        <begin position="233"/>
        <end position="250"/>
    </location>
</feature>
<evidence type="ECO:0000313" key="8">
    <source>
        <dbReference type="Proteomes" id="UP001205603"/>
    </source>
</evidence>
<feature type="transmembrane region" description="Helical" evidence="5">
    <location>
        <begin position="278"/>
        <end position="293"/>
    </location>
</feature>